<dbReference type="EMBL" id="DVMW01000029">
    <property type="protein sequence ID" value="HIU35880.1"/>
    <property type="molecule type" value="Genomic_DNA"/>
</dbReference>
<dbReference type="AlphaFoldDB" id="A0A9D1IFE2"/>
<reference evidence="1" key="2">
    <citation type="journal article" date="2021" name="PeerJ">
        <title>Extensive microbial diversity within the chicken gut microbiome revealed by metagenomics and culture.</title>
        <authorList>
            <person name="Gilroy R."/>
            <person name="Ravi A."/>
            <person name="Getino M."/>
            <person name="Pursley I."/>
            <person name="Horton D.L."/>
            <person name="Alikhan N.F."/>
            <person name="Baker D."/>
            <person name="Gharbi K."/>
            <person name="Hall N."/>
            <person name="Watson M."/>
            <person name="Adriaenssens E.M."/>
            <person name="Foster-Nyarko E."/>
            <person name="Jarju S."/>
            <person name="Secka A."/>
            <person name="Antonio M."/>
            <person name="Oren A."/>
            <person name="Chaudhuri R.R."/>
            <person name="La Ragione R."/>
            <person name="Hildebrand F."/>
            <person name="Pallen M.J."/>
        </authorList>
    </citation>
    <scope>NUCLEOTIDE SEQUENCE</scope>
    <source>
        <strain evidence="1">ChiGjej1B1-19959</strain>
    </source>
</reference>
<gene>
    <name evidence="1" type="ORF">IAC53_04635</name>
</gene>
<evidence type="ECO:0000313" key="1">
    <source>
        <dbReference type="EMBL" id="HIU35880.1"/>
    </source>
</evidence>
<accession>A0A9D1IFE2</accession>
<protein>
    <submittedName>
        <fullName evidence="1">Uncharacterized protein</fullName>
    </submittedName>
</protein>
<reference evidence="1" key="1">
    <citation type="submission" date="2020-10" db="EMBL/GenBank/DDBJ databases">
        <authorList>
            <person name="Gilroy R."/>
        </authorList>
    </citation>
    <scope>NUCLEOTIDE SEQUENCE</scope>
    <source>
        <strain evidence="1">ChiGjej1B1-19959</strain>
    </source>
</reference>
<comment type="caution">
    <text evidence="1">The sequence shown here is derived from an EMBL/GenBank/DDBJ whole genome shotgun (WGS) entry which is preliminary data.</text>
</comment>
<proteinExistence type="predicted"/>
<evidence type="ECO:0000313" key="2">
    <source>
        <dbReference type="Proteomes" id="UP000824071"/>
    </source>
</evidence>
<sequence length="541" mass="58577">MQQNIVEIEVPAGLPEEPQEEAAGVMYEHNAAALRFVLDPAYIRPEYRYYLEFVTVGGVQRTEYLTPDGDGAILFSLPVDVTAQMTALCCLNIVATDEAGVTEQLVKCKRVNLRFSPLENTEKRLCDAYAFSVNMLLEAIRSGTFKGDKGDKGDAYILTDADKTEIASRVDEVFYGLPLEKRMRVQGSRALPQSADSGVVRRLCVFPAQDTQAGVETALVAAGENLLAAFLDSRRYADFVQEPDSNYASVQLTLKPGARYVLVRARGGLSKSCHTYLQAGTASYWICHKSNQSQSANYRAFTAPADGVCRLVTTKAHLSESDYAEILAYDWEGLGVYEADGALLLQTAFAEPLRAVGGLADAYDFVSGETTRRTQTVTLTAAMLTGDSPLVLQAGTHTAYRYTLQLPDTLPARHQDRPDVLCTCLPALPADITTPQAYAAYVEETGQTQGVLVNGRGEIILLSEQPAAQLPDWLREQAPKLLYATADRVTAGTPQQVVLPLPARSLAASPAPICADIAYAADLSAVAADLESRLAALENTL</sequence>
<organism evidence="1 2">
    <name type="scientific">Candidatus Fimenecus excrementigallinarum</name>
    <dbReference type="NCBI Taxonomy" id="2840816"/>
    <lineage>
        <taxon>Bacteria</taxon>
        <taxon>Bacillati</taxon>
        <taxon>Bacillota</taxon>
        <taxon>Clostridia</taxon>
        <taxon>Candidatus Fimenecus</taxon>
    </lineage>
</organism>
<name>A0A9D1IFE2_9FIRM</name>
<dbReference type="Proteomes" id="UP000824071">
    <property type="component" value="Unassembled WGS sequence"/>
</dbReference>